<evidence type="ECO:0000313" key="2">
    <source>
        <dbReference type="Proteomes" id="UP000401081"/>
    </source>
</evidence>
<sequence>MSRLKVKELIAKAHACVGDLPPAQRQIMTEVITRLDTVYVALTESIELRAAVVAENAQMLRLLTDISENHEEYVNADEYLYAGVPMDYVSEINAYISRDVEAENPFKATDTYLADVRAKGAEQAGEYLKQYAQGLHEDARLVLQEPVSSAMDSPHSYAKESLMSNRTDKNEIIVAPIDDPRLKPGMNRMRNGSTQEFGDDWHHPEIKLTPPEKHLYALEVNGVWMWINGCAHCNKNGDKMPYVVCEEHDRCQCCGLTRKEATPIPPRNEHDNGGGMWGSCDENGVWGWTCHPCREAEEAKIRSDALARIEENADYNEWDYFNEDQAKCPWCNANVSTEESYEADEDEMTCSECGHSFTLTAEHSVSWTTRRKESAQ</sequence>
<gene>
    <name evidence="1" type="ORF">NCTC12993_03614</name>
</gene>
<reference evidence="1 2" key="1">
    <citation type="submission" date="2019-03" db="EMBL/GenBank/DDBJ databases">
        <authorList>
            <consortium name="Pathogen Informatics"/>
        </authorList>
    </citation>
    <scope>NUCLEOTIDE SEQUENCE [LARGE SCALE GENOMIC DNA]</scope>
    <source>
        <strain evidence="1 2">NCTC12993</strain>
    </source>
</reference>
<dbReference type="Proteomes" id="UP000401081">
    <property type="component" value="Unassembled WGS sequence"/>
</dbReference>
<evidence type="ECO:0000313" key="1">
    <source>
        <dbReference type="EMBL" id="VFS66786.1"/>
    </source>
</evidence>
<proteinExistence type="predicted"/>
<keyword evidence="2" id="KW-1185">Reference proteome</keyword>
<organism evidence="1 2">
    <name type="scientific">Kluyvera cryocrescens</name>
    <name type="common">Kluyvera citrophila</name>
    <dbReference type="NCBI Taxonomy" id="580"/>
    <lineage>
        <taxon>Bacteria</taxon>
        <taxon>Pseudomonadati</taxon>
        <taxon>Pseudomonadota</taxon>
        <taxon>Gammaproteobacteria</taxon>
        <taxon>Enterobacterales</taxon>
        <taxon>Enterobacteriaceae</taxon>
        <taxon>Kluyvera</taxon>
    </lineage>
</organism>
<protein>
    <submittedName>
        <fullName evidence="1">Uncharacterized protein</fullName>
    </submittedName>
</protein>
<accession>A0A485B277</accession>
<name>A0A485B277_KLUCR</name>
<dbReference type="AlphaFoldDB" id="A0A485B277"/>
<dbReference type="EMBL" id="CAADJD010000019">
    <property type="protein sequence ID" value="VFS66786.1"/>
    <property type="molecule type" value="Genomic_DNA"/>
</dbReference>